<feature type="signal peptide" evidence="2">
    <location>
        <begin position="1"/>
        <end position="16"/>
    </location>
</feature>
<evidence type="ECO:0000313" key="3">
    <source>
        <dbReference type="EMBL" id="RYO82955.1"/>
    </source>
</evidence>
<dbReference type="EMBL" id="QJNS01000200">
    <property type="protein sequence ID" value="RYO82955.1"/>
    <property type="molecule type" value="Genomic_DNA"/>
</dbReference>
<dbReference type="Proteomes" id="UP000294003">
    <property type="component" value="Unassembled WGS sequence"/>
</dbReference>
<organism evidence="3 4">
    <name type="scientific">Monosporascus cannonballus</name>
    <dbReference type="NCBI Taxonomy" id="155416"/>
    <lineage>
        <taxon>Eukaryota</taxon>
        <taxon>Fungi</taxon>
        <taxon>Dikarya</taxon>
        <taxon>Ascomycota</taxon>
        <taxon>Pezizomycotina</taxon>
        <taxon>Sordariomycetes</taxon>
        <taxon>Xylariomycetidae</taxon>
        <taxon>Xylariales</taxon>
        <taxon>Xylariales incertae sedis</taxon>
        <taxon>Monosporascus</taxon>
    </lineage>
</organism>
<feature type="region of interest" description="Disordered" evidence="1">
    <location>
        <begin position="22"/>
        <end position="56"/>
    </location>
</feature>
<protein>
    <submittedName>
        <fullName evidence="3">Uncharacterized protein</fullName>
    </submittedName>
</protein>
<sequence length="186" mass="19574">MKLYAVILALALGARAAQQDRDAGSWQTQITHGPDDSPASSAAALETRRPDINPLPWYPTYEPPLPLATWLPSSRGDSVLRDIPEDPNPSEIPTIPAPVPPFPPLPPFPPRPKADNPLARAVAATKVLWNTPPGWYADTESTGTMTASEAEDIPANPTLADPTLAGAASLSVAPAALVLAVAAWLL</sequence>
<comment type="caution">
    <text evidence="3">The sequence shown here is derived from an EMBL/GenBank/DDBJ whole genome shotgun (WGS) entry which is preliminary data.</text>
</comment>
<evidence type="ECO:0000256" key="1">
    <source>
        <dbReference type="SAM" id="MobiDB-lite"/>
    </source>
</evidence>
<name>A0ABY0H5A8_9PEZI</name>
<reference evidence="3 4" key="1">
    <citation type="submission" date="2018-06" db="EMBL/GenBank/DDBJ databases">
        <title>Complete Genomes of Monosporascus.</title>
        <authorList>
            <person name="Robinson A.J."/>
            <person name="Natvig D.O."/>
        </authorList>
    </citation>
    <scope>NUCLEOTIDE SEQUENCE [LARGE SCALE GENOMIC DNA]</scope>
    <source>
        <strain evidence="3 4">CBS 609.92</strain>
    </source>
</reference>
<gene>
    <name evidence="3" type="ORF">DL762_006377</name>
</gene>
<evidence type="ECO:0000313" key="4">
    <source>
        <dbReference type="Proteomes" id="UP000294003"/>
    </source>
</evidence>
<proteinExistence type="predicted"/>
<feature type="chain" id="PRO_5046366930" evidence="2">
    <location>
        <begin position="17"/>
        <end position="186"/>
    </location>
</feature>
<accession>A0ABY0H5A8</accession>
<evidence type="ECO:0000256" key="2">
    <source>
        <dbReference type="SAM" id="SignalP"/>
    </source>
</evidence>
<keyword evidence="2" id="KW-0732">Signal</keyword>
<keyword evidence="4" id="KW-1185">Reference proteome</keyword>